<evidence type="ECO:0000256" key="1">
    <source>
        <dbReference type="ARBA" id="ARBA00022729"/>
    </source>
</evidence>
<dbReference type="FunFam" id="3.15.10.30:FF:000001">
    <property type="entry name" value="Takeout-like protein 1"/>
    <property type="match status" value="1"/>
</dbReference>
<name>A0A6P7H0C2_DIAVI</name>
<keyword evidence="2" id="KW-0090">Biological rhythms</keyword>
<evidence type="ECO:0000256" key="3">
    <source>
        <dbReference type="ARBA" id="ARBA00060902"/>
    </source>
</evidence>
<organism evidence="5">
    <name type="scientific">Diabrotica virgifera virgifera</name>
    <name type="common">western corn rootworm</name>
    <dbReference type="NCBI Taxonomy" id="50390"/>
    <lineage>
        <taxon>Eukaryota</taxon>
        <taxon>Metazoa</taxon>
        <taxon>Ecdysozoa</taxon>
        <taxon>Arthropoda</taxon>
        <taxon>Hexapoda</taxon>
        <taxon>Insecta</taxon>
        <taxon>Pterygota</taxon>
        <taxon>Neoptera</taxon>
        <taxon>Endopterygota</taxon>
        <taxon>Coleoptera</taxon>
        <taxon>Polyphaga</taxon>
        <taxon>Cucujiformia</taxon>
        <taxon>Chrysomeloidea</taxon>
        <taxon>Chrysomelidae</taxon>
        <taxon>Galerucinae</taxon>
        <taxon>Diabroticina</taxon>
        <taxon>Diabroticites</taxon>
        <taxon>Diabrotica</taxon>
    </lineage>
</organism>
<evidence type="ECO:0000256" key="4">
    <source>
        <dbReference type="SAM" id="SignalP"/>
    </source>
</evidence>
<reference evidence="5" key="1">
    <citation type="submission" date="2025-08" db="UniProtKB">
        <authorList>
            <consortium name="RefSeq"/>
        </authorList>
    </citation>
    <scope>IDENTIFICATION</scope>
    <source>
        <tissue evidence="5">Whole insect</tissue>
    </source>
</reference>
<evidence type="ECO:0000256" key="2">
    <source>
        <dbReference type="ARBA" id="ARBA00023108"/>
    </source>
</evidence>
<dbReference type="AlphaFoldDB" id="A0A6P7H0C2"/>
<dbReference type="PANTHER" id="PTHR11008">
    <property type="entry name" value="PROTEIN TAKEOUT-LIKE PROTEIN"/>
    <property type="match status" value="1"/>
</dbReference>
<dbReference type="InterPro" id="IPR038606">
    <property type="entry name" value="To_sf"/>
</dbReference>
<comment type="similarity">
    <text evidence="3">Belongs to the TO family.</text>
</comment>
<keyword evidence="1 4" id="KW-0732">Signal</keyword>
<dbReference type="RefSeq" id="XP_028151872.1">
    <property type="nucleotide sequence ID" value="XM_028296071.1"/>
</dbReference>
<proteinExistence type="inferred from homology"/>
<sequence length="241" mass="26863">MQLCFYLFLFGSINMALGRKLPDFLEPCQKSLKEVGPCILKNVELVRPRLPNGIPELLIPATKPLTLAEATLKTSGFVITFTDIKVFDLDKIDVKEFQFNTETLKIKISVVFPALVGISKYKLKGRVLVLDVDSSSDFYGNFSSTSATVEGQGKLVTKKGKQYLNIDDASIDVYVETAFVSFAKLFGDNEELTINANKIINENIREILEELHPISVETIKGVLLGIAGRIFNRFSFAELFP</sequence>
<feature type="signal peptide" evidence="4">
    <location>
        <begin position="1"/>
        <end position="18"/>
    </location>
</feature>
<dbReference type="PANTHER" id="PTHR11008:SF14">
    <property type="entry name" value="CIRCADIAN CLOCK-CONTROLLED PROTEIN-LIKE PROTEIN"/>
    <property type="match status" value="1"/>
</dbReference>
<evidence type="ECO:0000313" key="5">
    <source>
        <dbReference type="RefSeq" id="XP_028151872.1"/>
    </source>
</evidence>
<dbReference type="SMART" id="SM00700">
    <property type="entry name" value="JHBP"/>
    <property type="match status" value="1"/>
</dbReference>
<dbReference type="InterPro" id="IPR010562">
    <property type="entry name" value="Haemolymph_juvenile_hormone-bd"/>
</dbReference>
<dbReference type="KEGG" id="dvv:114345250"/>
<protein>
    <submittedName>
        <fullName evidence="5">Protein takeout-like</fullName>
    </submittedName>
</protein>
<gene>
    <name evidence="5" type="primary">LOC114345250</name>
</gene>
<dbReference type="Pfam" id="PF06585">
    <property type="entry name" value="JHBP"/>
    <property type="match status" value="1"/>
</dbReference>
<feature type="chain" id="PRO_5028440170" evidence="4">
    <location>
        <begin position="19"/>
        <end position="241"/>
    </location>
</feature>
<dbReference type="Gene3D" id="3.15.10.30">
    <property type="entry name" value="Haemolymph juvenile hormone binding protein"/>
    <property type="match status" value="1"/>
</dbReference>
<accession>A0A6P7H0C2</accession>
<dbReference type="GO" id="GO:0007623">
    <property type="term" value="P:circadian rhythm"/>
    <property type="evidence" value="ECO:0007669"/>
    <property type="project" value="UniProtKB-ARBA"/>
</dbReference>
<dbReference type="InParanoid" id="A0A6P7H0C2"/>
<dbReference type="OrthoDB" id="7419171at2759"/>
<dbReference type="GO" id="GO:0005615">
    <property type="term" value="C:extracellular space"/>
    <property type="evidence" value="ECO:0007669"/>
    <property type="project" value="TreeGrafter"/>
</dbReference>